<protein>
    <recommendedName>
        <fullName evidence="5">EF-hand domain-containing protein</fullName>
    </recommendedName>
</protein>
<feature type="compositionally biased region" description="Basic and acidic residues" evidence="3">
    <location>
        <begin position="230"/>
        <end position="241"/>
    </location>
</feature>
<keyword evidence="4" id="KW-0472">Membrane</keyword>
<keyword evidence="4" id="KW-0812">Transmembrane</keyword>
<organism evidence="6 7">
    <name type="scientific">Mytilus edulis</name>
    <name type="common">Blue mussel</name>
    <dbReference type="NCBI Taxonomy" id="6550"/>
    <lineage>
        <taxon>Eukaryota</taxon>
        <taxon>Metazoa</taxon>
        <taxon>Spiralia</taxon>
        <taxon>Lophotrochozoa</taxon>
        <taxon>Mollusca</taxon>
        <taxon>Bivalvia</taxon>
        <taxon>Autobranchia</taxon>
        <taxon>Pteriomorphia</taxon>
        <taxon>Mytilida</taxon>
        <taxon>Mytiloidea</taxon>
        <taxon>Mytilidae</taxon>
        <taxon>Mytilinae</taxon>
        <taxon>Mytilus</taxon>
    </lineage>
</organism>
<feature type="transmembrane region" description="Helical" evidence="4">
    <location>
        <begin position="77"/>
        <end position="99"/>
    </location>
</feature>
<dbReference type="OrthoDB" id="10009315at2759"/>
<comment type="caution">
    <text evidence="6">The sequence shown here is derived from an EMBL/GenBank/DDBJ whole genome shotgun (WGS) entry which is preliminary data.</text>
</comment>
<dbReference type="AlphaFoldDB" id="A0A8S3QA27"/>
<gene>
    <name evidence="6" type="ORF">MEDL_8617</name>
</gene>
<keyword evidence="4" id="KW-1133">Transmembrane helix</keyword>
<sequence length="591" mass="66881">MEPQNKLNVEFQPSKKMKKRRELDALVCNGKVRRKSKSGHELLRTESESSEIDEFSIAAQKTLFRNRGRSSCTSCKTAMIFLMVGTCLIISSGLIWLHFDMKNSIQILQDKLILVEQKNKDSTLEVGKFQPQIDELKTTLQNFKSDESQKFSKLDDQIDTLTKSSDSIKSAMTVKSQDELNKKLEQLSQIPIISKSVAGIGSEVQNLKSQLEALNTFKLSAEKQISDLTEKNLQSDDRESKPVVQDNNEDWSKKVESLQQTVAELNMTLWKRMDTMDLVLNGHQTKFEMLDNSTAHIQQQLLQRLTPGTAGTGTTGTLNQIPEDVQKQIETQVKQLVQEMMPNRTEDSSDSSLMSILSNMDNVTSMVKNLKDQFVQLKADHSDIIQPSQPATGDNDDLMEFKTNALERLESLNKTMDRLSHDVSTLMHKFILNQNSLTSLTRIVEGIKQYISILETKYGLKDNVTLHTDDPNLAILPLAENINLNVDNQTKADEIDQLTTTPRPIIHMKLVKSEKDLETGLHRWDQNGNGVIDRDEIEALGDYMPDPPSPEEVEQFDFDHNGSIDLNELKIALGYRPYPSGDERQRLADLG</sequence>
<keyword evidence="1" id="KW-0106">Calcium</keyword>
<dbReference type="Gene3D" id="1.10.238.10">
    <property type="entry name" value="EF-hand"/>
    <property type="match status" value="1"/>
</dbReference>
<keyword evidence="7" id="KW-1185">Reference proteome</keyword>
<dbReference type="GO" id="GO:0005509">
    <property type="term" value="F:calcium ion binding"/>
    <property type="evidence" value="ECO:0007669"/>
    <property type="project" value="InterPro"/>
</dbReference>
<dbReference type="SUPFAM" id="SSF47473">
    <property type="entry name" value="EF-hand"/>
    <property type="match status" value="1"/>
</dbReference>
<evidence type="ECO:0000256" key="4">
    <source>
        <dbReference type="SAM" id="Phobius"/>
    </source>
</evidence>
<dbReference type="InterPro" id="IPR018247">
    <property type="entry name" value="EF_Hand_1_Ca_BS"/>
</dbReference>
<proteinExistence type="predicted"/>
<dbReference type="EMBL" id="CAJPWZ010000460">
    <property type="protein sequence ID" value="CAG2193528.1"/>
    <property type="molecule type" value="Genomic_DNA"/>
</dbReference>
<dbReference type="Proteomes" id="UP000683360">
    <property type="component" value="Unassembled WGS sequence"/>
</dbReference>
<dbReference type="PANTHER" id="PTHR15717:SF2">
    <property type="entry name" value="EF-HAND CALCIUM-BINDING DOMAIN-CONTAINING PROTEIN 14"/>
    <property type="match status" value="1"/>
</dbReference>
<dbReference type="InterPro" id="IPR002048">
    <property type="entry name" value="EF_hand_dom"/>
</dbReference>
<feature type="region of interest" description="Disordered" evidence="3">
    <location>
        <begin position="230"/>
        <end position="251"/>
    </location>
</feature>
<evidence type="ECO:0000256" key="1">
    <source>
        <dbReference type="ARBA" id="ARBA00022837"/>
    </source>
</evidence>
<feature type="domain" description="EF-hand" evidence="5">
    <location>
        <begin position="554"/>
        <end position="579"/>
    </location>
</feature>
<dbReference type="PANTHER" id="PTHR15717">
    <property type="entry name" value="PROTEIN KIAA0494"/>
    <property type="match status" value="1"/>
</dbReference>
<dbReference type="PROSITE" id="PS00018">
    <property type="entry name" value="EF_HAND_1"/>
    <property type="match status" value="2"/>
</dbReference>
<feature type="coiled-coil region" evidence="2">
    <location>
        <begin position="360"/>
        <end position="429"/>
    </location>
</feature>
<feature type="domain" description="EF-hand" evidence="5">
    <location>
        <begin position="512"/>
        <end position="547"/>
    </location>
</feature>
<dbReference type="PROSITE" id="PS50222">
    <property type="entry name" value="EF_HAND_2"/>
    <property type="match status" value="2"/>
</dbReference>
<evidence type="ECO:0000313" key="7">
    <source>
        <dbReference type="Proteomes" id="UP000683360"/>
    </source>
</evidence>
<dbReference type="InterPro" id="IPR042352">
    <property type="entry name" value="EFCAB14"/>
</dbReference>
<dbReference type="InterPro" id="IPR011992">
    <property type="entry name" value="EF-hand-dom_pair"/>
</dbReference>
<reference evidence="6" key="1">
    <citation type="submission" date="2021-03" db="EMBL/GenBank/DDBJ databases">
        <authorList>
            <person name="Bekaert M."/>
        </authorList>
    </citation>
    <scope>NUCLEOTIDE SEQUENCE</scope>
</reference>
<name>A0A8S3QA27_MYTED</name>
<evidence type="ECO:0000313" key="6">
    <source>
        <dbReference type="EMBL" id="CAG2193528.1"/>
    </source>
</evidence>
<evidence type="ECO:0000259" key="5">
    <source>
        <dbReference type="PROSITE" id="PS50222"/>
    </source>
</evidence>
<accession>A0A8S3QA27</accession>
<evidence type="ECO:0000256" key="2">
    <source>
        <dbReference type="SAM" id="Coils"/>
    </source>
</evidence>
<evidence type="ECO:0000256" key="3">
    <source>
        <dbReference type="SAM" id="MobiDB-lite"/>
    </source>
</evidence>
<keyword evidence="2" id="KW-0175">Coiled coil</keyword>